<evidence type="ECO:0000313" key="2">
    <source>
        <dbReference type="Proteomes" id="UP000017998"/>
    </source>
</evidence>
<dbReference type="EMBL" id="CAZS010000039">
    <property type="protein sequence ID" value="CCZ25691.1"/>
    <property type="molecule type" value="Genomic_DNA"/>
</dbReference>
<reference evidence="1" key="1">
    <citation type="submission" date="2012-11" db="EMBL/GenBank/DDBJ databases">
        <title>Dependencies among metagenomic species, viruses, plasmids and units of genetic variation.</title>
        <authorList>
            <person name="Nielsen H.B."/>
            <person name="Almeida M."/>
            <person name="Juncker A.S."/>
            <person name="Rasmussen S."/>
            <person name="Li J."/>
            <person name="Sunagawa S."/>
            <person name="Plichta D."/>
            <person name="Gautier L."/>
            <person name="Le Chatelier E."/>
            <person name="Peletier E."/>
            <person name="Bonde I."/>
            <person name="Nielsen T."/>
            <person name="Manichanh C."/>
            <person name="Arumugam M."/>
            <person name="Batto J."/>
            <person name="Santos M.B.Q.D."/>
            <person name="Blom N."/>
            <person name="Borruel N."/>
            <person name="Burgdorf K.S."/>
            <person name="Boumezbeur F."/>
            <person name="Casellas F."/>
            <person name="Dore J."/>
            <person name="Guarner F."/>
            <person name="Hansen T."/>
            <person name="Hildebrand F."/>
            <person name="Kaas R.S."/>
            <person name="Kennedy S."/>
            <person name="Kristiansen K."/>
            <person name="Kultima J.R."/>
            <person name="Leonard P."/>
            <person name="Levenez F."/>
            <person name="Lund O."/>
            <person name="Moumen B."/>
            <person name="Le Paslier D."/>
            <person name="Pons N."/>
            <person name="Pedersen O."/>
            <person name="Prifti E."/>
            <person name="Qin J."/>
            <person name="Raes J."/>
            <person name="Tap J."/>
            <person name="Tims S."/>
            <person name="Ussery D.W."/>
            <person name="Yamada T."/>
            <person name="MetaHit consortium"/>
            <person name="Renault P."/>
            <person name="Sicheritz-Ponten T."/>
            <person name="Bork P."/>
            <person name="Wang J."/>
            <person name="Brunak S."/>
            <person name="Ehrlich S.D."/>
        </authorList>
    </citation>
    <scope>NUCLEOTIDE SEQUENCE [LARGE SCALE GENOMIC DNA]</scope>
</reference>
<evidence type="ECO:0000313" key="1">
    <source>
        <dbReference type="EMBL" id="CCZ25691.1"/>
    </source>
</evidence>
<dbReference type="AlphaFoldDB" id="R5QTX4"/>
<accession>R5QTX4</accession>
<proteinExistence type="predicted"/>
<comment type="caution">
    <text evidence="1">The sequence shown here is derived from an EMBL/GenBank/DDBJ whole genome shotgun (WGS) entry which is preliminary data.</text>
</comment>
<dbReference type="Proteomes" id="UP000017998">
    <property type="component" value="Unassembled WGS sequence"/>
</dbReference>
<protein>
    <submittedName>
        <fullName evidence="1">Uncharacterized protein</fullName>
    </submittedName>
</protein>
<sequence>MMPLQRVRVAESRMRNKLANGPLRVQSNGCFPEYSATCGHTSVAGDMLVSC</sequence>
<gene>
    <name evidence="1" type="ORF">BN734_01518</name>
</gene>
<name>R5QTX4_9FIRM</name>
<organism evidence="1 2">
    <name type="scientific">[Ruminococcus] torques CAG:61</name>
    <dbReference type="NCBI Taxonomy" id="1263108"/>
    <lineage>
        <taxon>Bacteria</taxon>
        <taxon>Bacillati</taxon>
        <taxon>Bacillota</taxon>
        <taxon>Clostridia</taxon>
        <taxon>Lachnospirales</taxon>
        <taxon>Lachnospiraceae</taxon>
        <taxon>Mediterraneibacter</taxon>
    </lineage>
</organism>